<reference evidence="1 2" key="1">
    <citation type="journal article" date="2019" name="Commun. Biol.">
        <title>The bagworm genome reveals a unique fibroin gene that provides high tensile strength.</title>
        <authorList>
            <person name="Kono N."/>
            <person name="Nakamura H."/>
            <person name="Ohtoshi R."/>
            <person name="Tomita M."/>
            <person name="Numata K."/>
            <person name="Arakawa K."/>
        </authorList>
    </citation>
    <scope>NUCLEOTIDE SEQUENCE [LARGE SCALE GENOMIC DNA]</scope>
</reference>
<comment type="caution">
    <text evidence="1">The sequence shown here is derived from an EMBL/GenBank/DDBJ whole genome shotgun (WGS) entry which is preliminary data.</text>
</comment>
<dbReference type="EMBL" id="BGZK01000348">
    <property type="protein sequence ID" value="GBP38414.1"/>
    <property type="molecule type" value="Genomic_DNA"/>
</dbReference>
<organism evidence="1 2">
    <name type="scientific">Eumeta variegata</name>
    <name type="common">Bagworm moth</name>
    <name type="synonym">Eumeta japonica</name>
    <dbReference type="NCBI Taxonomy" id="151549"/>
    <lineage>
        <taxon>Eukaryota</taxon>
        <taxon>Metazoa</taxon>
        <taxon>Ecdysozoa</taxon>
        <taxon>Arthropoda</taxon>
        <taxon>Hexapoda</taxon>
        <taxon>Insecta</taxon>
        <taxon>Pterygota</taxon>
        <taxon>Neoptera</taxon>
        <taxon>Endopterygota</taxon>
        <taxon>Lepidoptera</taxon>
        <taxon>Glossata</taxon>
        <taxon>Ditrysia</taxon>
        <taxon>Tineoidea</taxon>
        <taxon>Psychidae</taxon>
        <taxon>Oiketicinae</taxon>
        <taxon>Eumeta</taxon>
    </lineage>
</organism>
<accession>A0A4C1VKL9</accession>
<name>A0A4C1VKL9_EUMVA</name>
<dbReference type="Proteomes" id="UP000299102">
    <property type="component" value="Unassembled WGS sequence"/>
</dbReference>
<dbReference type="AlphaFoldDB" id="A0A4C1VKL9"/>
<keyword evidence="2" id="KW-1185">Reference proteome</keyword>
<proteinExistence type="predicted"/>
<evidence type="ECO:0000313" key="1">
    <source>
        <dbReference type="EMBL" id="GBP38414.1"/>
    </source>
</evidence>
<protein>
    <submittedName>
        <fullName evidence="1">Uncharacterized protein</fullName>
    </submittedName>
</protein>
<evidence type="ECO:0000313" key="2">
    <source>
        <dbReference type="Proteomes" id="UP000299102"/>
    </source>
</evidence>
<sequence length="121" mass="13651">MTFVSQQTLSKWFVPISFKSNRRIRALESLRDNKAARLIAGRVFSASVARAVPVRCGVYPYILDDLRVRSPKNFRFILVSASAARFGESTILSYTNRTGEIMTHKPLEDRFHPGCTSLGDL</sequence>
<gene>
    <name evidence="1" type="ORF">EVAR_28212_1</name>
</gene>